<dbReference type="InterPro" id="IPR002962">
    <property type="entry name" value="Peropsin"/>
</dbReference>
<keyword evidence="10" id="KW-1015">Disulfide bond</keyword>
<evidence type="ECO:0000256" key="5">
    <source>
        <dbReference type="ARBA" id="ARBA00022925"/>
    </source>
</evidence>
<dbReference type="PANTHER" id="PTHR24240">
    <property type="entry name" value="OPSIN"/>
    <property type="match status" value="1"/>
</dbReference>
<keyword evidence="5" id="KW-0681">Retinal protein</keyword>
<evidence type="ECO:0000256" key="14">
    <source>
        <dbReference type="SAM" id="MobiDB-lite"/>
    </source>
</evidence>
<evidence type="ECO:0000256" key="6">
    <source>
        <dbReference type="ARBA" id="ARBA00022989"/>
    </source>
</evidence>
<comment type="caution">
    <text evidence="17">The sequence shown here is derived from an EMBL/GenBank/DDBJ whole genome shotgun (WGS) entry which is preliminary data.</text>
</comment>
<evidence type="ECO:0000313" key="17">
    <source>
        <dbReference type="EMBL" id="KAJ8279871.1"/>
    </source>
</evidence>
<keyword evidence="13" id="KW-0807">Transducer</keyword>
<dbReference type="InterPro" id="IPR050125">
    <property type="entry name" value="GPCR_opsins"/>
</dbReference>
<sequence length="395" mass="43907">MLLYVSYKKKHLLKPAEFFIINLAISDLGMTVSLYPLAIISSIYHRWLYGKTMCLIYAFCGVLFGICSLTTLTLLSTVCCLKVCYPLYGNRFNHDHGRLMIACSWAYALVFACSPLAHWGEYGLEPYGTACCIDWASSNTQPAARSYIVVLFLLCYILPCGVIVSSYTQILATVRESRRAVERHISAQSHMSSIQTIIVKLSVAVCVGFLAAWSPYALVSMWATFGHIKSIPPLAFAVPAVFAKTSTLYNPVVYLLLKPNFRHVVSKDLRALQTMCFGLRTRSYRSAVEVGLRSLKRRNECSSTSTHLGPGCSNCTCEKCSDAFERFRNYPRGCQVNVNTVHFCLQEGGAAGPEQQRKGRQAGKKSVRVSVRGKKNPEIDSLEITLETVATHAKN</sequence>
<evidence type="ECO:0000256" key="7">
    <source>
        <dbReference type="ARBA" id="ARBA00022991"/>
    </source>
</evidence>
<dbReference type="InterPro" id="IPR017452">
    <property type="entry name" value="GPCR_Rhodpsn_7TM"/>
</dbReference>
<keyword evidence="12" id="KW-0325">Glycoprotein</keyword>
<dbReference type="InterPro" id="IPR000276">
    <property type="entry name" value="GPCR_Rhodpsn"/>
</dbReference>
<evidence type="ECO:0000256" key="13">
    <source>
        <dbReference type="ARBA" id="ARBA00023224"/>
    </source>
</evidence>
<proteinExistence type="predicted"/>
<feature type="transmembrane region" description="Helical" evidence="15">
    <location>
        <begin position="147"/>
        <end position="172"/>
    </location>
</feature>
<dbReference type="AlphaFoldDB" id="A0A9Q1DT49"/>
<reference evidence="17" key="1">
    <citation type="journal article" date="2023" name="Science">
        <title>Genome structures resolve the early diversification of teleost fishes.</title>
        <authorList>
            <person name="Parey E."/>
            <person name="Louis A."/>
            <person name="Montfort J."/>
            <person name="Bouchez O."/>
            <person name="Roques C."/>
            <person name="Iampietro C."/>
            <person name="Lluch J."/>
            <person name="Castinel A."/>
            <person name="Donnadieu C."/>
            <person name="Desvignes T."/>
            <person name="Floi Bucao C."/>
            <person name="Jouanno E."/>
            <person name="Wen M."/>
            <person name="Mejri S."/>
            <person name="Dirks R."/>
            <person name="Jansen H."/>
            <person name="Henkel C."/>
            <person name="Chen W.J."/>
            <person name="Zahm M."/>
            <person name="Cabau C."/>
            <person name="Klopp C."/>
            <person name="Thompson A.W."/>
            <person name="Robinson-Rechavi M."/>
            <person name="Braasch I."/>
            <person name="Lecointre G."/>
            <person name="Bobe J."/>
            <person name="Postlethwait J.H."/>
            <person name="Berthelot C."/>
            <person name="Roest Crollius H."/>
            <person name="Guiguen Y."/>
        </authorList>
    </citation>
    <scope>NUCLEOTIDE SEQUENCE</scope>
    <source>
        <strain evidence="17">Concon-B</strain>
    </source>
</reference>
<dbReference type="GO" id="GO:0007602">
    <property type="term" value="P:phototransduction"/>
    <property type="evidence" value="ECO:0007669"/>
    <property type="project" value="UniProtKB-KW"/>
</dbReference>
<dbReference type="PROSITE" id="PS00238">
    <property type="entry name" value="OPSIN"/>
    <property type="match status" value="1"/>
</dbReference>
<protein>
    <recommendedName>
        <fullName evidence="16">G-protein coupled receptors family 1 profile domain-containing protein</fullName>
    </recommendedName>
</protein>
<dbReference type="InterPro" id="IPR027430">
    <property type="entry name" value="Retinal_BS"/>
</dbReference>
<feature type="transmembrane region" description="Helical" evidence="15">
    <location>
        <begin position="56"/>
        <end position="85"/>
    </location>
</feature>
<evidence type="ECO:0000256" key="2">
    <source>
        <dbReference type="ARBA" id="ARBA00022543"/>
    </source>
</evidence>
<keyword evidence="2" id="KW-0600">Photoreceptor protein</keyword>
<gene>
    <name evidence="17" type="ORF">COCON_G00069370</name>
</gene>
<dbReference type="GO" id="GO:0009881">
    <property type="term" value="F:photoreceptor activity"/>
    <property type="evidence" value="ECO:0007669"/>
    <property type="project" value="UniProtKB-KW"/>
</dbReference>
<dbReference type="PRINTS" id="PR01244">
    <property type="entry name" value="PEROPSIN"/>
</dbReference>
<comment type="subcellular location">
    <subcellularLocation>
        <location evidence="1">Membrane</location>
        <topology evidence="1">Multi-pass membrane protein</topology>
    </subcellularLocation>
</comment>
<dbReference type="CDD" id="cd15074">
    <property type="entry name" value="7tmA_Opsin5_neuropsin"/>
    <property type="match status" value="1"/>
</dbReference>
<feature type="domain" description="G-protein coupled receptors family 1 profile" evidence="16">
    <location>
        <begin position="1"/>
        <end position="254"/>
    </location>
</feature>
<dbReference type="Gene3D" id="1.20.1070.10">
    <property type="entry name" value="Rhodopsin 7-helix transmembrane proteins"/>
    <property type="match status" value="1"/>
</dbReference>
<dbReference type="Pfam" id="PF00001">
    <property type="entry name" value="7tm_1"/>
    <property type="match status" value="1"/>
</dbReference>
<accession>A0A9Q1DT49</accession>
<evidence type="ECO:0000256" key="10">
    <source>
        <dbReference type="ARBA" id="ARBA00023157"/>
    </source>
</evidence>
<dbReference type="GO" id="GO:0016020">
    <property type="term" value="C:membrane"/>
    <property type="evidence" value="ECO:0007669"/>
    <property type="project" value="UniProtKB-SubCell"/>
</dbReference>
<keyword evidence="18" id="KW-1185">Reference proteome</keyword>
<dbReference type="Proteomes" id="UP001152803">
    <property type="component" value="Unassembled WGS sequence"/>
</dbReference>
<dbReference type="EMBL" id="JAFJMO010000004">
    <property type="protein sequence ID" value="KAJ8279871.1"/>
    <property type="molecule type" value="Genomic_DNA"/>
</dbReference>
<evidence type="ECO:0000256" key="15">
    <source>
        <dbReference type="SAM" id="Phobius"/>
    </source>
</evidence>
<dbReference type="OrthoDB" id="2101615at2759"/>
<feature type="compositionally biased region" description="Basic residues" evidence="14">
    <location>
        <begin position="358"/>
        <end position="374"/>
    </location>
</feature>
<evidence type="ECO:0000256" key="3">
    <source>
        <dbReference type="ARBA" id="ARBA00022606"/>
    </source>
</evidence>
<dbReference type="GO" id="GO:0007601">
    <property type="term" value="P:visual perception"/>
    <property type="evidence" value="ECO:0007669"/>
    <property type="project" value="InterPro"/>
</dbReference>
<feature type="transmembrane region" description="Helical" evidence="15">
    <location>
        <begin position="193"/>
        <end position="214"/>
    </location>
</feature>
<dbReference type="PRINTS" id="PR00237">
    <property type="entry name" value="GPCRRHODOPSN"/>
</dbReference>
<organism evidence="17 18">
    <name type="scientific">Conger conger</name>
    <name type="common">Conger eel</name>
    <name type="synonym">Muraena conger</name>
    <dbReference type="NCBI Taxonomy" id="82655"/>
    <lineage>
        <taxon>Eukaryota</taxon>
        <taxon>Metazoa</taxon>
        <taxon>Chordata</taxon>
        <taxon>Craniata</taxon>
        <taxon>Vertebrata</taxon>
        <taxon>Euteleostomi</taxon>
        <taxon>Actinopterygii</taxon>
        <taxon>Neopterygii</taxon>
        <taxon>Teleostei</taxon>
        <taxon>Anguilliformes</taxon>
        <taxon>Congridae</taxon>
        <taxon>Conger</taxon>
    </lineage>
</organism>
<keyword evidence="6 15" id="KW-1133">Transmembrane helix</keyword>
<feature type="transmembrane region" description="Helical" evidence="15">
    <location>
        <begin position="97"/>
        <end position="117"/>
    </location>
</feature>
<evidence type="ECO:0000256" key="8">
    <source>
        <dbReference type="ARBA" id="ARBA00023040"/>
    </source>
</evidence>
<evidence type="ECO:0000256" key="12">
    <source>
        <dbReference type="ARBA" id="ARBA00023180"/>
    </source>
</evidence>
<keyword evidence="4 15" id="KW-0812">Transmembrane</keyword>
<keyword evidence="9 15" id="KW-0472">Membrane</keyword>
<evidence type="ECO:0000259" key="16">
    <source>
        <dbReference type="PROSITE" id="PS50262"/>
    </source>
</evidence>
<keyword evidence="3" id="KW-0716">Sensory transduction</keyword>
<feature type="transmembrane region" description="Helical" evidence="15">
    <location>
        <begin position="20"/>
        <end position="44"/>
    </location>
</feature>
<keyword evidence="7" id="KW-0157">Chromophore</keyword>
<name>A0A9Q1DT49_CONCO</name>
<dbReference type="SUPFAM" id="SSF81321">
    <property type="entry name" value="Family A G protein-coupled receptor-like"/>
    <property type="match status" value="1"/>
</dbReference>
<dbReference type="PROSITE" id="PS50262">
    <property type="entry name" value="G_PROTEIN_RECEP_F1_2"/>
    <property type="match status" value="1"/>
</dbReference>
<feature type="transmembrane region" description="Helical" evidence="15">
    <location>
        <begin position="234"/>
        <end position="257"/>
    </location>
</feature>
<feature type="region of interest" description="Disordered" evidence="14">
    <location>
        <begin position="351"/>
        <end position="374"/>
    </location>
</feature>
<keyword evidence="8" id="KW-0297">G-protein coupled receptor</keyword>
<keyword evidence="11" id="KW-0675">Receptor</keyword>
<evidence type="ECO:0000256" key="4">
    <source>
        <dbReference type="ARBA" id="ARBA00022692"/>
    </source>
</evidence>
<evidence type="ECO:0000313" key="18">
    <source>
        <dbReference type="Proteomes" id="UP001152803"/>
    </source>
</evidence>
<dbReference type="GO" id="GO:0004930">
    <property type="term" value="F:G protein-coupled receptor activity"/>
    <property type="evidence" value="ECO:0007669"/>
    <property type="project" value="UniProtKB-KW"/>
</dbReference>
<evidence type="ECO:0000256" key="1">
    <source>
        <dbReference type="ARBA" id="ARBA00004141"/>
    </source>
</evidence>
<evidence type="ECO:0000256" key="9">
    <source>
        <dbReference type="ARBA" id="ARBA00023136"/>
    </source>
</evidence>
<dbReference type="FunFam" id="1.20.1070.10:FF:000219">
    <property type="entry name" value="Opsin 5-like 2"/>
    <property type="match status" value="1"/>
</dbReference>
<evidence type="ECO:0000256" key="11">
    <source>
        <dbReference type="ARBA" id="ARBA00023170"/>
    </source>
</evidence>